<protein>
    <submittedName>
        <fullName evidence="1">Uncharacterized protein</fullName>
    </submittedName>
</protein>
<dbReference type="AlphaFoldDB" id="A0A0D7A081"/>
<proteinExistence type="predicted"/>
<keyword evidence="2" id="KW-1185">Reference proteome</keyword>
<dbReference type="EMBL" id="KN882155">
    <property type="protein sequence ID" value="KIY42814.1"/>
    <property type="molecule type" value="Genomic_DNA"/>
</dbReference>
<reference evidence="1 2" key="1">
    <citation type="journal article" date="2015" name="Fungal Genet. Biol.">
        <title>Evolution of novel wood decay mechanisms in Agaricales revealed by the genome sequences of Fistulina hepatica and Cylindrobasidium torrendii.</title>
        <authorList>
            <person name="Floudas D."/>
            <person name="Held B.W."/>
            <person name="Riley R."/>
            <person name="Nagy L.G."/>
            <person name="Koehler G."/>
            <person name="Ransdell A.S."/>
            <person name="Younus H."/>
            <person name="Chow J."/>
            <person name="Chiniquy J."/>
            <person name="Lipzen A."/>
            <person name="Tritt A."/>
            <person name="Sun H."/>
            <person name="Haridas S."/>
            <person name="LaButti K."/>
            <person name="Ohm R.A."/>
            <person name="Kues U."/>
            <person name="Blanchette R.A."/>
            <person name="Grigoriev I.V."/>
            <person name="Minto R.E."/>
            <person name="Hibbett D.S."/>
        </authorList>
    </citation>
    <scope>NUCLEOTIDE SEQUENCE [LARGE SCALE GENOMIC DNA]</scope>
    <source>
        <strain evidence="1 2">ATCC 64428</strain>
    </source>
</reference>
<organism evidence="1 2">
    <name type="scientific">Fistulina hepatica ATCC 64428</name>
    <dbReference type="NCBI Taxonomy" id="1128425"/>
    <lineage>
        <taxon>Eukaryota</taxon>
        <taxon>Fungi</taxon>
        <taxon>Dikarya</taxon>
        <taxon>Basidiomycota</taxon>
        <taxon>Agaricomycotina</taxon>
        <taxon>Agaricomycetes</taxon>
        <taxon>Agaricomycetidae</taxon>
        <taxon>Agaricales</taxon>
        <taxon>Fistulinaceae</taxon>
        <taxon>Fistulina</taxon>
    </lineage>
</organism>
<gene>
    <name evidence="1" type="ORF">FISHEDRAFT_63149</name>
</gene>
<accession>A0A0D7A081</accession>
<evidence type="ECO:0000313" key="1">
    <source>
        <dbReference type="EMBL" id="KIY42814.1"/>
    </source>
</evidence>
<dbReference type="Proteomes" id="UP000054144">
    <property type="component" value="Unassembled WGS sequence"/>
</dbReference>
<evidence type="ECO:0000313" key="2">
    <source>
        <dbReference type="Proteomes" id="UP000054144"/>
    </source>
</evidence>
<name>A0A0D7A081_9AGAR</name>
<sequence length="149" mass="15642">MSDRRPEVTTDTALDTSEVMLNRPVARSEVRSETILDIPETTLDGSELTAEMMLGMISDDVGAPIKVETSVSVDAGQSVAVAIADTSEMPPEVVSVVAEVTAAVSDAALLSVEAEVMLSITIGVTLDMVVGDTESVSVVSPQLRRMYLG</sequence>